<dbReference type="InterPro" id="IPR055015">
    <property type="entry name" value="GCX_COOH"/>
</dbReference>
<dbReference type="Gene3D" id="2.180.10.10">
    <property type="entry name" value="RHS repeat-associated core"/>
    <property type="match status" value="1"/>
</dbReference>
<reference evidence="2 3" key="1">
    <citation type="submission" date="2016-10" db="EMBL/GenBank/DDBJ databases">
        <authorList>
            <person name="Varghese N."/>
            <person name="Submissions S."/>
        </authorList>
    </citation>
    <scope>NUCLEOTIDE SEQUENCE [LARGE SCALE GENOMIC DNA]</scope>
    <source>
        <strain evidence="2 3">CGMCC 1.6859</strain>
    </source>
</reference>
<accession>A0ABY0LQC1</accession>
<dbReference type="NCBIfam" id="TIGR03696">
    <property type="entry name" value="Rhs_assc_core"/>
    <property type="match status" value="1"/>
</dbReference>
<dbReference type="InterPro" id="IPR050708">
    <property type="entry name" value="T6SS_VgrG/RHS"/>
</dbReference>
<dbReference type="Proteomes" id="UP000199307">
    <property type="component" value="Unassembled WGS sequence"/>
</dbReference>
<gene>
    <name evidence="2" type="ORF">SAMN02927916_2321</name>
</gene>
<dbReference type="Pfam" id="PF20041">
    <property type="entry name" value="DUF6443"/>
    <property type="match status" value="1"/>
</dbReference>
<dbReference type="PANTHER" id="PTHR32305:SF15">
    <property type="entry name" value="PROTEIN RHSA-RELATED"/>
    <property type="match status" value="1"/>
</dbReference>
<dbReference type="InterPro" id="IPR045619">
    <property type="entry name" value="DUF6443"/>
</dbReference>
<dbReference type="RefSeq" id="WP_091132423.1">
    <property type="nucleotide sequence ID" value="NZ_FMVC01000003.1"/>
</dbReference>
<proteinExistence type="predicted"/>
<name>A0ABY0LQC1_9FLAO</name>
<organism evidence="2 3">
    <name type="scientific">Flavobacterium anhuiense</name>
    <dbReference type="NCBI Taxonomy" id="459526"/>
    <lineage>
        <taxon>Bacteria</taxon>
        <taxon>Pseudomonadati</taxon>
        <taxon>Bacteroidota</taxon>
        <taxon>Flavobacteriia</taxon>
        <taxon>Flavobacteriales</taxon>
        <taxon>Flavobacteriaceae</taxon>
        <taxon>Flavobacterium</taxon>
    </lineage>
</organism>
<sequence length="1202" mass="134261">MIIKKITILLLFLFPILIIGQSNSENYIKTTTYTVPSATVLTSPAINQANEDITYFDGLGRPVQQNASRQSFTGKDIITPIAYDPFGRQIREYLPYASTQSTKTYIDPTTLETNLIAQYKTNYGTVNDNPYSEKLLEASPLNRVFQQAAPGNDWKLGSGHEIKLNYQTNAVGEVKLFKVTHTFSNNTYTPTLVLSPLNSGYYAENQLYKTITKDENWTSGKNNTTEEFKNKQGNIVLKRTYSDYKDSNGQLISTQTAHDTYYVYDDFGNLTYVLPPKAAGIVSSANVQSNVTSTAVLLAGASLPLVATNSIVLSDGFHAQAGSTFTAAIVAGNFDDLCYQYKYDSRNRLVEKKLPGKGWEYIVYDKLDRPILTQDVNLRTLNKWLFTKYDAFSRPVYTGEYVNAGNRATVQGQADATAVLFETKQGANTINNSTVYYSNNAFPNAMTLNLFTINYYDDYSFDLDGGVPQTAYGIVPITNVKGLSTGTKLRVLGTNTWITNITYYDEKTRPIYNYSKNNFLDITSTVKSQLDLVGKVLETTSTHKKAANAEIVIKDVFEYDHAGRLLTQKQTINNLTQEVIASNTYNEWGQLVGKGVGGKINQSRLQNIDYRYNIRGWLTGINDSNANNNDITMGTGDLFGFKINYNSPSDPTKGLYNGNISQTFWKTTNSDSSLKNYTYSYDALSRLIQANDNLGRYNESLTYDKNGNIMTLDRNGNNVPNTASFGQIDKLVYTYDGGNRLEKVEDATGNTEGFTNGNSGSNIDYGYDLNGNMISDANKNVAGINYNHLNLPTAVSIGGGTINYIYDATGTKQRKTANGITTDYAAGFQYENNVLKFFSQAEGYVEYNSGNYNYIYQYKDHLGNIRLSYQDKDNNGVVNSSEIVQENNYYPFGLTHKGYNNTVNGLENKYKYNGKELQDELGLNFYDYGRRNYDPALGRFMNMDRFSEKYLDNTPYSYTKNNPVFFVDVNGDSLAVFKPNGSFWKIQDDGKKEWSGRFYQNSKIRYDKKTKKHYEIYSNALNFEFADPENDSKAIKDGLISQLVVLNEKQISDMVGEAGAFNPKNKDNKWSYIAAEGKGGGKFDFSVTSIPSNFPGASPIQFGKYTPYLFLPQGQNIAHNHFNFGNFLFGAAGNALGFGPITLLGGAEYNSVVNSGTNGYPGQLDSEDDQLSISSGVYYSIEHQFNNRTWSKSKGLSPIPKP</sequence>
<dbReference type="NCBIfam" id="NF045639">
    <property type="entry name" value="GCX_COOH"/>
    <property type="match status" value="1"/>
</dbReference>
<feature type="domain" description="DUF6443" evidence="1">
    <location>
        <begin position="29"/>
        <end position="168"/>
    </location>
</feature>
<comment type="caution">
    <text evidence="2">The sequence shown here is derived from an EMBL/GenBank/DDBJ whole genome shotgun (WGS) entry which is preliminary data.</text>
</comment>
<dbReference type="PANTHER" id="PTHR32305">
    <property type="match status" value="1"/>
</dbReference>
<dbReference type="InterPro" id="IPR022385">
    <property type="entry name" value="Rhs_assc_core"/>
</dbReference>
<evidence type="ECO:0000313" key="3">
    <source>
        <dbReference type="Proteomes" id="UP000199307"/>
    </source>
</evidence>
<protein>
    <submittedName>
        <fullName evidence="2">RHS repeat-associated core domain-containing protein</fullName>
    </submittedName>
</protein>
<dbReference type="EMBL" id="FMVC01000003">
    <property type="protein sequence ID" value="SCY50189.1"/>
    <property type="molecule type" value="Genomic_DNA"/>
</dbReference>
<evidence type="ECO:0000313" key="2">
    <source>
        <dbReference type="EMBL" id="SCY50189.1"/>
    </source>
</evidence>
<keyword evidence="3" id="KW-1185">Reference proteome</keyword>
<evidence type="ECO:0000259" key="1">
    <source>
        <dbReference type="Pfam" id="PF20041"/>
    </source>
</evidence>